<feature type="region of interest" description="Disordered" evidence="1">
    <location>
        <begin position="48"/>
        <end position="102"/>
    </location>
</feature>
<proteinExistence type="predicted"/>
<sequence length="102" mass="10966">MSTGKGVLGTELWISEGYVPILHVTDIDSLTINSNSLYTLFFHGGHVTPKSSGSPVRPGSGGWAPPCPREQIPDFPPVQPLHPDEEDSGDSSDPDSVKRQKL</sequence>
<evidence type="ECO:0000256" key="1">
    <source>
        <dbReference type="SAM" id="MobiDB-lite"/>
    </source>
</evidence>
<evidence type="ECO:0000313" key="2">
    <source>
        <dbReference type="EMBL" id="CAD7257361.1"/>
    </source>
</evidence>
<feature type="compositionally biased region" description="Acidic residues" evidence="1">
    <location>
        <begin position="84"/>
        <end position="93"/>
    </location>
</feature>
<dbReference type="EMBL" id="OC000463">
    <property type="protein sequence ID" value="CAD7257361.1"/>
    <property type="molecule type" value="Genomic_DNA"/>
</dbReference>
<name>A0A7R9ANK2_TIMSH</name>
<gene>
    <name evidence="2" type="ORF">TSIB3V08_LOCUS1629</name>
</gene>
<dbReference type="AlphaFoldDB" id="A0A7R9ANK2"/>
<reference evidence="2" key="1">
    <citation type="submission" date="2020-11" db="EMBL/GenBank/DDBJ databases">
        <authorList>
            <person name="Tran Van P."/>
        </authorList>
    </citation>
    <scope>NUCLEOTIDE SEQUENCE</scope>
</reference>
<protein>
    <submittedName>
        <fullName evidence="2">Uncharacterized protein</fullName>
    </submittedName>
</protein>
<organism evidence="2">
    <name type="scientific">Timema shepardi</name>
    <name type="common">Walking stick</name>
    <dbReference type="NCBI Taxonomy" id="629360"/>
    <lineage>
        <taxon>Eukaryota</taxon>
        <taxon>Metazoa</taxon>
        <taxon>Ecdysozoa</taxon>
        <taxon>Arthropoda</taxon>
        <taxon>Hexapoda</taxon>
        <taxon>Insecta</taxon>
        <taxon>Pterygota</taxon>
        <taxon>Neoptera</taxon>
        <taxon>Polyneoptera</taxon>
        <taxon>Phasmatodea</taxon>
        <taxon>Timematodea</taxon>
        <taxon>Timematoidea</taxon>
        <taxon>Timematidae</taxon>
        <taxon>Timema</taxon>
    </lineage>
</organism>
<feature type="compositionally biased region" description="Low complexity" evidence="1">
    <location>
        <begin position="49"/>
        <end position="58"/>
    </location>
</feature>
<accession>A0A7R9ANK2</accession>